<evidence type="ECO:0000256" key="9">
    <source>
        <dbReference type="ARBA" id="ARBA00023315"/>
    </source>
</evidence>
<keyword evidence="7" id="KW-0319">Glycerol metabolism</keyword>
<evidence type="ECO:0000256" key="4">
    <source>
        <dbReference type="ARBA" id="ARBA00013244"/>
    </source>
</evidence>
<evidence type="ECO:0000256" key="1">
    <source>
        <dbReference type="ARBA" id="ARBA00004771"/>
    </source>
</evidence>
<evidence type="ECO:0000256" key="5">
    <source>
        <dbReference type="ARBA" id="ARBA00022516"/>
    </source>
</evidence>
<dbReference type="InterPro" id="IPR009721">
    <property type="entry name" value="O-acyltransferase_WSD1_C"/>
</dbReference>
<feature type="domain" description="O-acyltransferase WSD1 C-terminal" evidence="12">
    <location>
        <begin position="306"/>
        <end position="451"/>
    </location>
</feature>
<dbReference type="NCBIfam" id="TIGR02946">
    <property type="entry name" value="acyl_WS_DGAT"/>
    <property type="match status" value="1"/>
</dbReference>
<sequence length="487" mass="53362">MKRLSLIDTCFLKMESPDTPMHVGALLTFRLPPKIGRQYLSQLVARLRSYPVSRSPFNHVLAQGPLAAIAPYWETDQHVDLDYHLRHSALPKPGGQRELGVLISRLHSHPLDLSRPPWECHIIEGLEHNRFAIYLKGHHAAVDGLGGLKLIKSWLSEKPDALNQPPPWAMPLPTSVRPPAPGPFAAAQQRLTGLRAQLRAVPEVYRSLVRARLEYPNGSLPALLKAPSSLLNGRIGGQRRFATQALKLSRLKRIAEQTHTTTNDVLLAVCGGALRRYLSELDALPRSSLVSLVPIALRPRRNQVGGNSLCGLLTDLETQIADPVERLHAINVSTQAGKRHIQQLSPTALAQYSLLLMAPLTLAKVSGLSGSLPPLFNVLISNVPAARNKLYFDGAELEGIFPLSVLFRGQALNITALGYAESFTLSFTACRDALPRVQKLAIYAGEALDELERALGIADIETAERRVVSINDAPRVRERLANPTDGA</sequence>
<evidence type="ECO:0000256" key="2">
    <source>
        <dbReference type="ARBA" id="ARBA00005189"/>
    </source>
</evidence>
<keyword evidence="14" id="KW-1185">Reference proteome</keyword>
<dbReference type="Pfam" id="PF03007">
    <property type="entry name" value="WS_DGAT_cat"/>
    <property type="match status" value="1"/>
</dbReference>
<keyword evidence="5" id="KW-0444">Lipid biosynthesis</keyword>
<evidence type="ECO:0000313" key="13">
    <source>
        <dbReference type="EMBL" id="EIT68792.1"/>
    </source>
</evidence>
<dbReference type="GO" id="GO:0005886">
    <property type="term" value="C:plasma membrane"/>
    <property type="evidence" value="ECO:0007669"/>
    <property type="project" value="TreeGrafter"/>
</dbReference>
<keyword evidence="9" id="KW-0012">Acyltransferase</keyword>
<protein>
    <recommendedName>
        <fullName evidence="4">diacylglycerol O-acyltransferase</fullName>
        <ecNumber evidence="4">2.3.1.20</ecNumber>
    </recommendedName>
</protein>
<evidence type="ECO:0000313" key="14">
    <source>
        <dbReference type="Proteomes" id="UP000003704"/>
    </source>
</evidence>
<keyword evidence="6" id="KW-0808">Transferase</keyword>
<dbReference type="AlphaFoldDB" id="I7ZAT8"/>
<gene>
    <name evidence="13" type="ORF">WQQ_39870</name>
</gene>
<proteinExistence type="inferred from homology"/>
<dbReference type="Gene3D" id="3.30.559.30">
    <property type="entry name" value="Nonribosomal peptide synthetase, condensation domain"/>
    <property type="match status" value="1"/>
</dbReference>
<comment type="catalytic activity">
    <reaction evidence="10">
        <text>an acyl-CoA + a 1,2-diacyl-sn-glycerol = a triacyl-sn-glycerol + CoA</text>
        <dbReference type="Rhea" id="RHEA:10868"/>
        <dbReference type="ChEBI" id="CHEBI:17815"/>
        <dbReference type="ChEBI" id="CHEBI:57287"/>
        <dbReference type="ChEBI" id="CHEBI:58342"/>
        <dbReference type="ChEBI" id="CHEBI:64615"/>
        <dbReference type="EC" id="2.3.1.20"/>
    </reaction>
</comment>
<reference evidence="13 14" key="1">
    <citation type="journal article" date="2012" name="J. Bacteriol.">
        <title>Genome Sequence of n-Alkane-Degrading Hydrocarboniphaga effusa Strain AP103T (ATCC BAA-332T).</title>
        <authorList>
            <person name="Chang H.K."/>
            <person name="Zylstra G.J."/>
            <person name="Chae J.C."/>
        </authorList>
    </citation>
    <scope>NUCLEOTIDE SEQUENCE [LARGE SCALE GENOMIC DNA]</scope>
    <source>
        <strain evidence="13 14">AP103</strain>
    </source>
</reference>
<dbReference type="Proteomes" id="UP000003704">
    <property type="component" value="Unassembled WGS sequence"/>
</dbReference>
<evidence type="ECO:0000256" key="3">
    <source>
        <dbReference type="ARBA" id="ARBA00009587"/>
    </source>
</evidence>
<evidence type="ECO:0000256" key="6">
    <source>
        <dbReference type="ARBA" id="ARBA00022679"/>
    </source>
</evidence>
<dbReference type="PATRIC" id="fig|1172194.4.peg.3869"/>
<comment type="caution">
    <text evidence="13">The sequence shown here is derived from an EMBL/GenBank/DDBJ whole genome shotgun (WGS) entry which is preliminary data.</text>
</comment>
<comment type="pathway">
    <text evidence="1">Glycerolipid metabolism; triacylglycerol biosynthesis.</text>
</comment>
<evidence type="ECO:0000256" key="10">
    <source>
        <dbReference type="ARBA" id="ARBA00048109"/>
    </source>
</evidence>
<dbReference type="STRING" id="1172194.WQQ_39870"/>
<dbReference type="GO" id="GO:0006071">
    <property type="term" value="P:glycerol metabolic process"/>
    <property type="evidence" value="ECO:0007669"/>
    <property type="project" value="UniProtKB-KW"/>
</dbReference>
<evidence type="ECO:0000259" key="12">
    <source>
        <dbReference type="Pfam" id="PF06974"/>
    </source>
</evidence>
<evidence type="ECO:0000259" key="11">
    <source>
        <dbReference type="Pfam" id="PF03007"/>
    </source>
</evidence>
<dbReference type="InterPro" id="IPR004255">
    <property type="entry name" value="O-acyltransferase_WSD1_N"/>
</dbReference>
<accession>I7ZAT8</accession>
<feature type="domain" description="O-acyltransferase WSD1-like N-terminal" evidence="11">
    <location>
        <begin position="4"/>
        <end position="265"/>
    </location>
</feature>
<dbReference type="InterPro" id="IPR045034">
    <property type="entry name" value="O-acyltransferase_WSD1-like"/>
</dbReference>
<dbReference type="InterPro" id="IPR023213">
    <property type="entry name" value="CAT-like_dom_sf"/>
</dbReference>
<dbReference type="PANTHER" id="PTHR31650">
    <property type="entry name" value="O-ACYLTRANSFERASE (WSD1-LIKE) FAMILY PROTEIN"/>
    <property type="match status" value="1"/>
</dbReference>
<organism evidence="13 14">
    <name type="scientific">Hydrocarboniphaga effusa AP103</name>
    <dbReference type="NCBI Taxonomy" id="1172194"/>
    <lineage>
        <taxon>Bacteria</taxon>
        <taxon>Pseudomonadati</taxon>
        <taxon>Pseudomonadota</taxon>
        <taxon>Gammaproteobacteria</taxon>
        <taxon>Nevskiales</taxon>
        <taxon>Nevskiaceae</taxon>
        <taxon>Hydrocarboniphaga</taxon>
    </lineage>
</organism>
<dbReference type="GO" id="GO:0071731">
    <property type="term" value="P:response to nitric oxide"/>
    <property type="evidence" value="ECO:0007669"/>
    <property type="project" value="TreeGrafter"/>
</dbReference>
<dbReference type="UniPathway" id="UPA00282"/>
<dbReference type="GO" id="GO:0004144">
    <property type="term" value="F:diacylglycerol O-acyltransferase activity"/>
    <property type="evidence" value="ECO:0007669"/>
    <property type="project" value="UniProtKB-EC"/>
</dbReference>
<dbReference type="EMBL" id="AKGD01000003">
    <property type="protein sequence ID" value="EIT68792.1"/>
    <property type="molecule type" value="Genomic_DNA"/>
</dbReference>
<dbReference type="InterPro" id="IPR014292">
    <property type="entry name" value="Acyl_transf_WS/DGAT"/>
</dbReference>
<dbReference type="Gene3D" id="3.30.559.10">
    <property type="entry name" value="Chloramphenicol acetyltransferase-like domain"/>
    <property type="match status" value="1"/>
</dbReference>
<comment type="similarity">
    <text evidence="3">Belongs to the long-chain O-acyltransferase family.</text>
</comment>
<evidence type="ECO:0000256" key="8">
    <source>
        <dbReference type="ARBA" id="ARBA00023098"/>
    </source>
</evidence>
<dbReference type="PANTHER" id="PTHR31650:SF1">
    <property type="entry name" value="WAX ESTER SYNTHASE_DIACYLGLYCEROL ACYLTRANSFERASE 4-RELATED"/>
    <property type="match status" value="1"/>
</dbReference>
<dbReference type="GO" id="GO:0051701">
    <property type="term" value="P:biological process involved in interaction with host"/>
    <property type="evidence" value="ECO:0007669"/>
    <property type="project" value="TreeGrafter"/>
</dbReference>
<dbReference type="GO" id="GO:0019432">
    <property type="term" value="P:triglyceride biosynthetic process"/>
    <property type="evidence" value="ECO:0007669"/>
    <property type="project" value="UniProtKB-UniPathway"/>
</dbReference>
<dbReference type="SUPFAM" id="SSF52777">
    <property type="entry name" value="CoA-dependent acyltransferases"/>
    <property type="match status" value="2"/>
</dbReference>
<comment type="pathway">
    <text evidence="2">Lipid metabolism.</text>
</comment>
<name>I7ZAT8_9GAMM</name>
<keyword evidence="8" id="KW-0443">Lipid metabolism</keyword>
<dbReference type="GO" id="GO:0001666">
    <property type="term" value="P:response to hypoxia"/>
    <property type="evidence" value="ECO:0007669"/>
    <property type="project" value="TreeGrafter"/>
</dbReference>
<dbReference type="Pfam" id="PF06974">
    <property type="entry name" value="WS_DGAT_C"/>
    <property type="match status" value="1"/>
</dbReference>
<dbReference type="EC" id="2.3.1.20" evidence="4"/>
<evidence type="ECO:0000256" key="7">
    <source>
        <dbReference type="ARBA" id="ARBA00022798"/>
    </source>
</evidence>